<evidence type="ECO:0000313" key="7">
    <source>
        <dbReference type="EMBL" id="KKN23776.1"/>
    </source>
</evidence>
<accession>A0A0F9RFF2</accession>
<dbReference type="EMBL" id="LAZR01002940">
    <property type="protein sequence ID" value="KKN23776.1"/>
    <property type="molecule type" value="Genomic_DNA"/>
</dbReference>
<sequence>FYLLSRVIRPHYFSISPEGLKNIVGYAFWAGISGFFATLFIYGDRFIVAGFISPEELAIYIASQDVLIRYLLVPWSLAIVLSPYFSSDTVSLDSFKVVYAKAVNSIQWLTLCFIVLVCLVVRFLVPVWVDSQLIELSMQINYIMLIGIIFASFAQLPLIFLYAQGKAKLITIIFVFEGLGYLLVAPLVFDAFGVLGAASIWTIRLLIEFMLLNYFAKRFLLHA</sequence>
<evidence type="ECO:0000256" key="3">
    <source>
        <dbReference type="ARBA" id="ARBA00022692"/>
    </source>
</evidence>
<proteinExistence type="predicted"/>
<feature type="transmembrane region" description="Helical" evidence="6">
    <location>
        <begin position="169"/>
        <end position="189"/>
    </location>
</feature>
<dbReference type="AlphaFoldDB" id="A0A0F9RFF2"/>
<evidence type="ECO:0000256" key="5">
    <source>
        <dbReference type="ARBA" id="ARBA00023136"/>
    </source>
</evidence>
<feature type="transmembrane region" description="Helical" evidence="6">
    <location>
        <begin position="195"/>
        <end position="216"/>
    </location>
</feature>
<evidence type="ECO:0000256" key="1">
    <source>
        <dbReference type="ARBA" id="ARBA00004651"/>
    </source>
</evidence>
<organism evidence="7">
    <name type="scientific">marine sediment metagenome</name>
    <dbReference type="NCBI Taxonomy" id="412755"/>
    <lineage>
        <taxon>unclassified sequences</taxon>
        <taxon>metagenomes</taxon>
        <taxon>ecological metagenomes</taxon>
    </lineage>
</organism>
<evidence type="ECO:0000256" key="2">
    <source>
        <dbReference type="ARBA" id="ARBA00022475"/>
    </source>
</evidence>
<feature type="transmembrane region" description="Helical" evidence="6">
    <location>
        <begin position="23"/>
        <end position="43"/>
    </location>
</feature>
<feature type="transmembrane region" description="Helical" evidence="6">
    <location>
        <begin position="140"/>
        <end position="162"/>
    </location>
</feature>
<comment type="subcellular location">
    <subcellularLocation>
        <location evidence="1">Cell membrane</location>
        <topology evidence="1">Multi-pass membrane protein</topology>
    </subcellularLocation>
</comment>
<dbReference type="Pfam" id="PF13440">
    <property type="entry name" value="Polysacc_synt_3"/>
    <property type="match status" value="1"/>
</dbReference>
<keyword evidence="3 6" id="KW-0812">Transmembrane</keyword>
<feature type="transmembrane region" description="Helical" evidence="6">
    <location>
        <begin position="67"/>
        <end position="85"/>
    </location>
</feature>
<gene>
    <name evidence="7" type="ORF">LCGC14_0901460</name>
</gene>
<keyword evidence="2" id="KW-1003">Cell membrane</keyword>
<feature type="non-terminal residue" evidence="7">
    <location>
        <position position="1"/>
    </location>
</feature>
<reference evidence="7" key="1">
    <citation type="journal article" date="2015" name="Nature">
        <title>Complex archaea that bridge the gap between prokaryotes and eukaryotes.</title>
        <authorList>
            <person name="Spang A."/>
            <person name="Saw J.H."/>
            <person name="Jorgensen S.L."/>
            <person name="Zaremba-Niedzwiedzka K."/>
            <person name="Martijn J."/>
            <person name="Lind A.E."/>
            <person name="van Eijk R."/>
            <person name="Schleper C."/>
            <person name="Guy L."/>
            <person name="Ettema T.J."/>
        </authorList>
    </citation>
    <scope>NUCLEOTIDE SEQUENCE</scope>
</reference>
<dbReference type="InterPro" id="IPR050833">
    <property type="entry name" value="Poly_Biosynth_Transport"/>
</dbReference>
<dbReference type="PANTHER" id="PTHR30250:SF11">
    <property type="entry name" value="O-ANTIGEN TRANSPORTER-RELATED"/>
    <property type="match status" value="1"/>
</dbReference>
<evidence type="ECO:0008006" key="8">
    <source>
        <dbReference type="Google" id="ProtNLM"/>
    </source>
</evidence>
<keyword evidence="4 6" id="KW-1133">Transmembrane helix</keyword>
<dbReference type="PANTHER" id="PTHR30250">
    <property type="entry name" value="PST FAMILY PREDICTED COLANIC ACID TRANSPORTER"/>
    <property type="match status" value="1"/>
</dbReference>
<dbReference type="GO" id="GO:0005886">
    <property type="term" value="C:plasma membrane"/>
    <property type="evidence" value="ECO:0007669"/>
    <property type="project" value="UniProtKB-SubCell"/>
</dbReference>
<name>A0A0F9RFF2_9ZZZZ</name>
<keyword evidence="5 6" id="KW-0472">Membrane</keyword>
<feature type="transmembrane region" description="Helical" evidence="6">
    <location>
        <begin position="106"/>
        <end position="128"/>
    </location>
</feature>
<protein>
    <recommendedName>
        <fullName evidence="8">Polysaccharide biosynthesis protein C-terminal domain-containing protein</fullName>
    </recommendedName>
</protein>
<evidence type="ECO:0000256" key="6">
    <source>
        <dbReference type="SAM" id="Phobius"/>
    </source>
</evidence>
<evidence type="ECO:0000256" key="4">
    <source>
        <dbReference type="ARBA" id="ARBA00022989"/>
    </source>
</evidence>
<comment type="caution">
    <text evidence="7">The sequence shown here is derived from an EMBL/GenBank/DDBJ whole genome shotgun (WGS) entry which is preliminary data.</text>
</comment>